<feature type="region of interest" description="Disordered" evidence="5">
    <location>
        <begin position="1"/>
        <end position="71"/>
    </location>
</feature>
<dbReference type="GO" id="GO:0008270">
    <property type="term" value="F:zinc ion binding"/>
    <property type="evidence" value="ECO:0007669"/>
    <property type="project" value="UniProtKB-KW"/>
</dbReference>
<gene>
    <name evidence="7" type="ORF">WJX84_002538</name>
</gene>
<evidence type="ECO:0000256" key="5">
    <source>
        <dbReference type="SAM" id="MobiDB-lite"/>
    </source>
</evidence>
<organism evidence="7 8">
    <name type="scientific">Apatococcus fuscideae</name>
    <dbReference type="NCBI Taxonomy" id="2026836"/>
    <lineage>
        <taxon>Eukaryota</taxon>
        <taxon>Viridiplantae</taxon>
        <taxon>Chlorophyta</taxon>
        <taxon>core chlorophytes</taxon>
        <taxon>Trebouxiophyceae</taxon>
        <taxon>Chlorellales</taxon>
        <taxon>Chlorellaceae</taxon>
        <taxon>Apatococcus</taxon>
    </lineage>
</organism>
<keyword evidence="3 4" id="KW-0862">Zinc</keyword>
<feature type="zinc finger region" description="C3H1-type" evidence="4">
    <location>
        <begin position="72"/>
        <end position="100"/>
    </location>
</feature>
<evidence type="ECO:0000313" key="8">
    <source>
        <dbReference type="Proteomes" id="UP001485043"/>
    </source>
</evidence>
<keyword evidence="8" id="KW-1185">Reference proteome</keyword>
<accession>A0AAW1SLE8</accession>
<dbReference type="EMBL" id="JALJOV010001533">
    <property type="protein sequence ID" value="KAK9846723.1"/>
    <property type="molecule type" value="Genomic_DNA"/>
</dbReference>
<feature type="compositionally biased region" description="Basic residues" evidence="5">
    <location>
        <begin position="29"/>
        <end position="39"/>
    </location>
</feature>
<dbReference type="Proteomes" id="UP001485043">
    <property type="component" value="Unassembled WGS sequence"/>
</dbReference>
<evidence type="ECO:0000256" key="4">
    <source>
        <dbReference type="PROSITE-ProRule" id="PRU00723"/>
    </source>
</evidence>
<proteinExistence type="predicted"/>
<comment type="caution">
    <text evidence="7">The sequence shown here is derived from an EMBL/GenBank/DDBJ whole genome shotgun (WGS) entry which is preliminary data.</text>
</comment>
<evidence type="ECO:0000256" key="1">
    <source>
        <dbReference type="ARBA" id="ARBA00022723"/>
    </source>
</evidence>
<dbReference type="Pfam" id="PF00642">
    <property type="entry name" value="zf-CCCH"/>
    <property type="match status" value="1"/>
</dbReference>
<sequence length="112" mass="12443">MHQPHFNPSGPQQQGGRSARPLYADGARGRGRGPGRGRGSRPEYGGYQQLGDEMNNAGSGNIYRDSHGNRLPTEQIPCRFYNLEVGCKLGSKCKFKHIKDERWQRSSGGRGR</sequence>
<evidence type="ECO:0000313" key="7">
    <source>
        <dbReference type="EMBL" id="KAK9846723.1"/>
    </source>
</evidence>
<evidence type="ECO:0000256" key="2">
    <source>
        <dbReference type="ARBA" id="ARBA00022771"/>
    </source>
</evidence>
<keyword evidence="2 4" id="KW-0863">Zinc-finger</keyword>
<protein>
    <recommendedName>
        <fullName evidence="6">C3H1-type domain-containing protein</fullName>
    </recommendedName>
</protein>
<reference evidence="7 8" key="1">
    <citation type="journal article" date="2024" name="Nat. Commun.">
        <title>Phylogenomics reveals the evolutionary origins of lichenization in chlorophyte algae.</title>
        <authorList>
            <person name="Puginier C."/>
            <person name="Libourel C."/>
            <person name="Otte J."/>
            <person name="Skaloud P."/>
            <person name="Haon M."/>
            <person name="Grisel S."/>
            <person name="Petersen M."/>
            <person name="Berrin J.G."/>
            <person name="Delaux P.M."/>
            <person name="Dal Grande F."/>
            <person name="Keller J."/>
        </authorList>
    </citation>
    <scope>NUCLEOTIDE SEQUENCE [LARGE SCALE GENOMIC DNA]</scope>
    <source>
        <strain evidence="7 8">SAG 2523</strain>
    </source>
</reference>
<dbReference type="PROSITE" id="PS50103">
    <property type="entry name" value="ZF_C3H1"/>
    <property type="match status" value="1"/>
</dbReference>
<feature type="domain" description="C3H1-type" evidence="6">
    <location>
        <begin position="72"/>
        <end position="100"/>
    </location>
</feature>
<evidence type="ECO:0000256" key="3">
    <source>
        <dbReference type="ARBA" id="ARBA00022833"/>
    </source>
</evidence>
<dbReference type="InterPro" id="IPR000571">
    <property type="entry name" value="Znf_CCCH"/>
</dbReference>
<evidence type="ECO:0000259" key="6">
    <source>
        <dbReference type="PROSITE" id="PS50103"/>
    </source>
</evidence>
<dbReference type="AlphaFoldDB" id="A0AAW1SLE8"/>
<name>A0AAW1SLE8_9CHLO</name>
<dbReference type="SUPFAM" id="SSF90229">
    <property type="entry name" value="CCCH zinc finger"/>
    <property type="match status" value="1"/>
</dbReference>
<keyword evidence="1 4" id="KW-0479">Metal-binding</keyword>
<dbReference type="InterPro" id="IPR036855">
    <property type="entry name" value="Znf_CCCH_sf"/>
</dbReference>